<name>A0AAX1KGE2_FLAPL</name>
<dbReference type="Pfam" id="PF06356">
    <property type="entry name" value="DUF1064"/>
    <property type="match status" value="1"/>
</dbReference>
<evidence type="ECO:0000313" key="1">
    <source>
        <dbReference type="EMBL" id="QQR04898.1"/>
    </source>
</evidence>
<organism evidence="1 2">
    <name type="scientific">Flavonifractor plautii</name>
    <name type="common">Fusobacterium plautii</name>
    <dbReference type="NCBI Taxonomy" id="292800"/>
    <lineage>
        <taxon>Bacteria</taxon>
        <taxon>Bacillati</taxon>
        <taxon>Bacillota</taxon>
        <taxon>Clostridia</taxon>
        <taxon>Eubacteriales</taxon>
        <taxon>Oscillospiraceae</taxon>
        <taxon>Flavonifractor</taxon>
    </lineage>
</organism>
<dbReference type="InterPro" id="IPR009414">
    <property type="entry name" value="DUF1064"/>
</dbReference>
<dbReference type="AlphaFoldDB" id="A0AAX1KGE2"/>
<gene>
    <name evidence="1" type="ORF">I5Q84_13035</name>
</gene>
<dbReference type="RefSeq" id="WP_065535297.1">
    <property type="nucleotide sequence ID" value="NZ_CANCWG010000065.1"/>
</dbReference>
<protein>
    <submittedName>
        <fullName evidence="1">DUF1064 domain-containing protein</fullName>
    </submittedName>
</protein>
<dbReference type="Proteomes" id="UP000595792">
    <property type="component" value="Chromosome"/>
</dbReference>
<reference evidence="1 2" key="1">
    <citation type="submission" date="2020-11" db="EMBL/GenBank/DDBJ databases">
        <title>Closed and high quality bacterial genomes of the OMM12 community.</title>
        <authorList>
            <person name="Marbouty M."/>
            <person name="Lamy-Besnier Q."/>
            <person name="Debarbieux L."/>
            <person name="Koszul R."/>
        </authorList>
    </citation>
    <scope>NUCLEOTIDE SEQUENCE [LARGE SCALE GENOMIC DNA]</scope>
    <source>
        <strain evidence="1 2">YL31</strain>
    </source>
</reference>
<accession>A0AAX1KGE2</accession>
<sequence>MNKYGNKKAVRNGITFDSQKEAARYDQLMLRLCAGEIRDLKLQPEFTLQEAFTTSLGERVRAIKYRADFSYRRAVKEGVDTRWEVVVEDVKGYKTKEYKLKKKLMAGRGIHVVEV</sequence>
<dbReference type="EMBL" id="CP065315">
    <property type="protein sequence ID" value="QQR04898.1"/>
    <property type="molecule type" value="Genomic_DNA"/>
</dbReference>
<evidence type="ECO:0000313" key="2">
    <source>
        <dbReference type="Proteomes" id="UP000595792"/>
    </source>
</evidence>
<proteinExistence type="predicted"/>
<dbReference type="KEGG" id="fpla:A4U99_14580"/>